<evidence type="ECO:0000256" key="4">
    <source>
        <dbReference type="ARBA" id="ARBA00022840"/>
    </source>
</evidence>
<organism evidence="8 9">
    <name type="scientific">Tritrichomonas foetus</name>
    <dbReference type="NCBI Taxonomy" id="1144522"/>
    <lineage>
        <taxon>Eukaryota</taxon>
        <taxon>Metamonada</taxon>
        <taxon>Parabasalia</taxon>
        <taxon>Tritrichomonadida</taxon>
        <taxon>Tritrichomonadidae</taxon>
        <taxon>Tritrichomonas</taxon>
    </lineage>
</organism>
<evidence type="ECO:0000259" key="7">
    <source>
        <dbReference type="PROSITE" id="PS50011"/>
    </source>
</evidence>
<dbReference type="PANTHER" id="PTHR24348">
    <property type="entry name" value="SERINE/THREONINE-PROTEIN KINASE UNC-51-RELATED"/>
    <property type="match status" value="1"/>
</dbReference>
<dbReference type="Proteomes" id="UP000179807">
    <property type="component" value="Unassembled WGS sequence"/>
</dbReference>
<dbReference type="SUPFAM" id="SSF56112">
    <property type="entry name" value="Protein kinase-like (PK-like)"/>
    <property type="match status" value="1"/>
</dbReference>
<comment type="similarity">
    <text evidence="6">Belongs to the protein kinase superfamily.</text>
</comment>
<dbReference type="VEuPathDB" id="TrichDB:TRFO_12954"/>
<dbReference type="RefSeq" id="XP_068369838.1">
    <property type="nucleotide sequence ID" value="XM_068496945.1"/>
</dbReference>
<dbReference type="Gene3D" id="1.10.510.10">
    <property type="entry name" value="Transferase(Phosphotransferase) domain 1"/>
    <property type="match status" value="1"/>
</dbReference>
<keyword evidence="4 5" id="KW-0067">ATP-binding</keyword>
<dbReference type="EMBL" id="MLAK01000078">
    <property type="protein sequence ID" value="OHT16702.1"/>
    <property type="molecule type" value="Genomic_DNA"/>
</dbReference>
<keyword evidence="9" id="KW-1185">Reference proteome</keyword>
<sequence length="182" mass="20537">MNPSAPRGYILVQKIGSGAFASVWRGIESSTKKDVAIKIISKQKVRDKSVVMNEVKILKEIKKINNKGLIDFIDFKDDLKNYFIITELYLNGSLTNKIRQAGILSENSARHIFIQVASALRCLHEELQIAHRDVKLDNIVFDDDNNAKLIDFGLSIEYTNASPYLSHACGSPSMNFCFYVCF</sequence>
<evidence type="ECO:0000256" key="3">
    <source>
        <dbReference type="ARBA" id="ARBA00022777"/>
    </source>
</evidence>
<dbReference type="Pfam" id="PF00069">
    <property type="entry name" value="Pkinase"/>
    <property type="match status" value="1"/>
</dbReference>
<evidence type="ECO:0000256" key="1">
    <source>
        <dbReference type="ARBA" id="ARBA00022679"/>
    </source>
</evidence>
<dbReference type="GO" id="GO:0004674">
    <property type="term" value="F:protein serine/threonine kinase activity"/>
    <property type="evidence" value="ECO:0007669"/>
    <property type="project" value="UniProtKB-KW"/>
</dbReference>
<protein>
    <recommendedName>
        <fullName evidence="7">Protein kinase domain-containing protein</fullName>
    </recommendedName>
</protein>
<feature type="domain" description="Protein kinase" evidence="7">
    <location>
        <begin position="9"/>
        <end position="182"/>
    </location>
</feature>
<dbReference type="InterPro" id="IPR011009">
    <property type="entry name" value="Kinase-like_dom_sf"/>
</dbReference>
<evidence type="ECO:0000313" key="9">
    <source>
        <dbReference type="Proteomes" id="UP000179807"/>
    </source>
</evidence>
<dbReference type="GO" id="GO:0005776">
    <property type="term" value="C:autophagosome"/>
    <property type="evidence" value="ECO:0007669"/>
    <property type="project" value="TreeGrafter"/>
</dbReference>
<dbReference type="PROSITE" id="PS00107">
    <property type="entry name" value="PROTEIN_KINASE_ATP"/>
    <property type="match status" value="1"/>
</dbReference>
<dbReference type="InterPro" id="IPR017441">
    <property type="entry name" value="Protein_kinase_ATP_BS"/>
</dbReference>
<name>A0A1J4L421_9EUKA</name>
<dbReference type="PROSITE" id="PS00108">
    <property type="entry name" value="PROTEIN_KINASE_ST"/>
    <property type="match status" value="1"/>
</dbReference>
<dbReference type="AlphaFoldDB" id="A0A1J4L421"/>
<dbReference type="GO" id="GO:0000045">
    <property type="term" value="P:autophagosome assembly"/>
    <property type="evidence" value="ECO:0007669"/>
    <property type="project" value="TreeGrafter"/>
</dbReference>
<dbReference type="OrthoDB" id="4062651at2759"/>
<keyword evidence="1" id="KW-0808">Transferase</keyword>
<dbReference type="PROSITE" id="PS50011">
    <property type="entry name" value="PROTEIN_KINASE_DOM"/>
    <property type="match status" value="1"/>
</dbReference>
<keyword evidence="3" id="KW-0418">Kinase</keyword>
<evidence type="ECO:0000313" key="8">
    <source>
        <dbReference type="EMBL" id="OHT16702.1"/>
    </source>
</evidence>
<keyword evidence="6" id="KW-0723">Serine/threonine-protein kinase</keyword>
<dbReference type="GO" id="GO:0000407">
    <property type="term" value="C:phagophore assembly site"/>
    <property type="evidence" value="ECO:0007669"/>
    <property type="project" value="TreeGrafter"/>
</dbReference>
<dbReference type="GO" id="GO:0005524">
    <property type="term" value="F:ATP binding"/>
    <property type="evidence" value="ECO:0007669"/>
    <property type="project" value="UniProtKB-UniRule"/>
</dbReference>
<dbReference type="SMART" id="SM00220">
    <property type="entry name" value="S_TKc"/>
    <property type="match status" value="1"/>
</dbReference>
<dbReference type="InterPro" id="IPR008271">
    <property type="entry name" value="Ser/Thr_kinase_AS"/>
</dbReference>
<gene>
    <name evidence="8" type="ORF">TRFO_12954</name>
</gene>
<accession>A0A1J4L421</accession>
<dbReference type="PANTHER" id="PTHR24348:SF22">
    <property type="entry name" value="NON-SPECIFIC SERINE_THREONINE PROTEIN KINASE"/>
    <property type="match status" value="1"/>
</dbReference>
<dbReference type="GO" id="GO:0010506">
    <property type="term" value="P:regulation of autophagy"/>
    <property type="evidence" value="ECO:0007669"/>
    <property type="project" value="InterPro"/>
</dbReference>
<reference evidence="8" key="1">
    <citation type="submission" date="2016-10" db="EMBL/GenBank/DDBJ databases">
        <authorList>
            <person name="Benchimol M."/>
            <person name="Almeida L.G."/>
            <person name="Vasconcelos A.T."/>
            <person name="Perreira-Neves A."/>
            <person name="Rosa I.A."/>
            <person name="Tasca T."/>
            <person name="Bogo M.R."/>
            <person name="de Souza W."/>
        </authorList>
    </citation>
    <scope>NUCLEOTIDE SEQUENCE [LARGE SCALE GENOMIC DNA]</scope>
    <source>
        <strain evidence="8">K</strain>
    </source>
</reference>
<evidence type="ECO:0000256" key="6">
    <source>
        <dbReference type="RuleBase" id="RU000304"/>
    </source>
</evidence>
<evidence type="ECO:0000256" key="5">
    <source>
        <dbReference type="PROSITE-ProRule" id="PRU10141"/>
    </source>
</evidence>
<proteinExistence type="inferred from homology"/>
<feature type="binding site" evidence="5">
    <location>
        <position position="38"/>
    </location>
    <ligand>
        <name>ATP</name>
        <dbReference type="ChEBI" id="CHEBI:30616"/>
    </ligand>
</feature>
<comment type="caution">
    <text evidence="8">The sequence shown here is derived from an EMBL/GenBank/DDBJ whole genome shotgun (WGS) entry which is preliminary data.</text>
</comment>
<dbReference type="GO" id="GO:0005829">
    <property type="term" value="C:cytosol"/>
    <property type="evidence" value="ECO:0007669"/>
    <property type="project" value="TreeGrafter"/>
</dbReference>
<keyword evidence="2 5" id="KW-0547">Nucleotide-binding</keyword>
<dbReference type="InterPro" id="IPR045269">
    <property type="entry name" value="Atg1-like"/>
</dbReference>
<dbReference type="InterPro" id="IPR000719">
    <property type="entry name" value="Prot_kinase_dom"/>
</dbReference>
<dbReference type="GO" id="GO:0016020">
    <property type="term" value="C:membrane"/>
    <property type="evidence" value="ECO:0007669"/>
    <property type="project" value="TreeGrafter"/>
</dbReference>
<dbReference type="GeneID" id="94831649"/>
<evidence type="ECO:0000256" key="2">
    <source>
        <dbReference type="ARBA" id="ARBA00022741"/>
    </source>
</evidence>